<proteinExistence type="predicted"/>
<dbReference type="Proteomes" id="UP000233325">
    <property type="component" value="Unassembled WGS sequence"/>
</dbReference>
<dbReference type="GO" id="GO:0009143">
    <property type="term" value="P:nucleoside triphosphate catabolic process"/>
    <property type="evidence" value="ECO:0007669"/>
    <property type="project" value="InterPro"/>
</dbReference>
<name>A0A2N2DXF8_9BACT</name>
<sequence>MKELEQLILNFLRVRKWDNLRPGDLAKSIMIEGAELLEHFQWENLTLEEVKAQPEKIEEIKKELADVLIYTLQLSTLLGFDTVEIIRHKLELADKKYPVSLMINRSENDNTYQRIKKEYRSAKNS</sequence>
<protein>
    <submittedName>
        <fullName evidence="1">Nucleotide pyrophosphohydrolase</fullName>
    </submittedName>
</protein>
<dbReference type="PANTHER" id="PTHR46523:SF1">
    <property type="entry name" value="DCTP PYROPHOSPHATASE 1"/>
    <property type="match status" value="1"/>
</dbReference>
<comment type="caution">
    <text evidence="1">The sequence shown here is derived from an EMBL/GenBank/DDBJ whole genome shotgun (WGS) entry which is preliminary data.</text>
</comment>
<dbReference type="GO" id="GO:0047429">
    <property type="term" value="F:nucleoside triphosphate diphosphatase activity"/>
    <property type="evidence" value="ECO:0007669"/>
    <property type="project" value="InterPro"/>
</dbReference>
<dbReference type="SUPFAM" id="SSF101386">
    <property type="entry name" value="all-alpha NTP pyrophosphatases"/>
    <property type="match status" value="1"/>
</dbReference>
<dbReference type="InterPro" id="IPR025984">
    <property type="entry name" value="DCTPP"/>
</dbReference>
<dbReference type="EMBL" id="PHAH01000054">
    <property type="protein sequence ID" value="PKM87153.1"/>
    <property type="molecule type" value="Genomic_DNA"/>
</dbReference>
<dbReference type="PIRSF" id="PIRSF029826">
    <property type="entry name" value="UCP029826_pph"/>
    <property type="match status" value="1"/>
</dbReference>
<dbReference type="Pfam" id="PF12643">
    <property type="entry name" value="MazG-like"/>
    <property type="match status" value="1"/>
</dbReference>
<accession>A0A2N2DXF8</accession>
<dbReference type="InterPro" id="IPR052555">
    <property type="entry name" value="dCTP_Pyrophosphatase"/>
</dbReference>
<dbReference type="PANTHER" id="PTHR46523">
    <property type="entry name" value="DCTP PYROPHOSPHATASE 1"/>
    <property type="match status" value="1"/>
</dbReference>
<evidence type="ECO:0000313" key="1">
    <source>
        <dbReference type="EMBL" id="PKM87153.1"/>
    </source>
</evidence>
<gene>
    <name evidence="1" type="ORF">CVU83_03365</name>
</gene>
<reference evidence="1 2" key="1">
    <citation type="journal article" date="2017" name="ISME J.">
        <title>Potential for microbial H2 and metal transformations associated with novel bacteria and archaea in deep terrestrial subsurface sediments.</title>
        <authorList>
            <person name="Hernsdorf A.W."/>
            <person name="Amano Y."/>
            <person name="Miyakawa K."/>
            <person name="Ise K."/>
            <person name="Suzuki Y."/>
            <person name="Anantharaman K."/>
            <person name="Probst A."/>
            <person name="Burstein D."/>
            <person name="Thomas B.C."/>
            <person name="Banfield J.F."/>
        </authorList>
    </citation>
    <scope>NUCLEOTIDE SEQUENCE [LARGE SCALE GENOMIC DNA]</scope>
    <source>
        <strain evidence="1">HGW-Falkowbacteria-2</strain>
    </source>
</reference>
<dbReference type="AlphaFoldDB" id="A0A2N2DXF8"/>
<dbReference type="Gene3D" id="1.10.287.1080">
    <property type="entry name" value="MazG-like"/>
    <property type="match status" value="1"/>
</dbReference>
<organism evidence="1 2">
    <name type="scientific">Candidatus Falkowbacteria bacterium HGW-Falkowbacteria-2</name>
    <dbReference type="NCBI Taxonomy" id="2013769"/>
    <lineage>
        <taxon>Bacteria</taxon>
        <taxon>Candidatus Falkowiibacteriota</taxon>
    </lineage>
</organism>
<evidence type="ECO:0000313" key="2">
    <source>
        <dbReference type="Proteomes" id="UP000233325"/>
    </source>
</evidence>
<keyword evidence="1" id="KW-0378">Hydrolase</keyword>